<keyword evidence="1" id="KW-0813">Transport</keyword>
<feature type="chain" id="PRO_5045051229" evidence="7">
    <location>
        <begin position="26"/>
        <end position="343"/>
    </location>
</feature>
<dbReference type="InterPro" id="IPR036909">
    <property type="entry name" value="Cyt_c-like_dom_sf"/>
</dbReference>
<evidence type="ECO:0000313" key="10">
    <source>
        <dbReference type="Proteomes" id="UP001165384"/>
    </source>
</evidence>
<dbReference type="PROSITE" id="PS51007">
    <property type="entry name" value="CYTC"/>
    <property type="match status" value="3"/>
</dbReference>
<evidence type="ECO:0000256" key="4">
    <source>
        <dbReference type="ARBA" id="ARBA00022982"/>
    </source>
</evidence>
<name>A0ABS9K1X0_9RHOO</name>
<keyword evidence="7" id="KW-0732">Signal</keyword>
<evidence type="ECO:0000256" key="3">
    <source>
        <dbReference type="ARBA" id="ARBA00022723"/>
    </source>
</evidence>
<evidence type="ECO:0000313" key="9">
    <source>
        <dbReference type="EMBL" id="MCG2577157.1"/>
    </source>
</evidence>
<dbReference type="PRINTS" id="PR00605">
    <property type="entry name" value="CYTCHROMECIC"/>
</dbReference>
<organism evidence="9 10">
    <name type="scientific">Dechloromonas hankyongensis</name>
    <dbReference type="NCBI Taxonomy" id="2908002"/>
    <lineage>
        <taxon>Bacteria</taxon>
        <taxon>Pseudomonadati</taxon>
        <taxon>Pseudomonadota</taxon>
        <taxon>Betaproteobacteria</taxon>
        <taxon>Rhodocyclales</taxon>
        <taxon>Azonexaceae</taxon>
        <taxon>Dechloromonas</taxon>
    </lineage>
</organism>
<dbReference type="Proteomes" id="UP001165384">
    <property type="component" value="Unassembled WGS sequence"/>
</dbReference>
<sequence>MTRHLPFASTLLLAFLISLAPAASAGERPLKGGASKPDVLYHNYCSVCHGDRGDGNSRAKNSLVPPPKDFTRAPELTRDTMITIITHGKPGTAMMGWKTQLEDKEIAALADYIRSTFMQVSLDPKLQRGRVVYAQNCMVCHGERGQGAAGAAGLIPARDFTTPQARVELTRERMINAVTQGRPNTAMAAFANRLPATDIEAVVDYVRAGLMLPSTGGISGTNAHAGRSGEQAGEGMSMPFANGLTGDAARGEKFYMANCATCHGAKGDGKGPRAYFINPKPRNFIDKNFRLAFNRPAIYTAVHDGRLGAEMPAWSKVLSDQEMTDVSEFVFRRFVQGRGASAK</sequence>
<comment type="caution">
    <text evidence="9">The sequence shown here is derived from an EMBL/GenBank/DDBJ whole genome shotgun (WGS) entry which is preliminary data.</text>
</comment>
<dbReference type="RefSeq" id="WP_275709937.1">
    <property type="nucleotide sequence ID" value="NZ_JAKLTN010000002.1"/>
</dbReference>
<feature type="domain" description="Cytochrome c" evidence="8">
    <location>
        <begin position="124"/>
        <end position="210"/>
    </location>
</feature>
<dbReference type="PANTHER" id="PTHR35008">
    <property type="entry name" value="BLL4482 PROTEIN-RELATED"/>
    <property type="match status" value="1"/>
</dbReference>
<keyword evidence="5 6" id="KW-0408">Iron</keyword>
<evidence type="ECO:0000256" key="5">
    <source>
        <dbReference type="ARBA" id="ARBA00023004"/>
    </source>
</evidence>
<evidence type="ECO:0000259" key="8">
    <source>
        <dbReference type="PROSITE" id="PS51007"/>
    </source>
</evidence>
<evidence type="ECO:0000256" key="1">
    <source>
        <dbReference type="ARBA" id="ARBA00022448"/>
    </source>
</evidence>
<proteinExistence type="predicted"/>
<evidence type="ECO:0000256" key="2">
    <source>
        <dbReference type="ARBA" id="ARBA00022617"/>
    </source>
</evidence>
<dbReference type="Pfam" id="PF13442">
    <property type="entry name" value="Cytochrome_CBB3"/>
    <property type="match status" value="3"/>
</dbReference>
<feature type="domain" description="Cytochrome c" evidence="8">
    <location>
        <begin position="246"/>
        <end position="334"/>
    </location>
</feature>
<dbReference type="SUPFAM" id="SSF46626">
    <property type="entry name" value="Cytochrome c"/>
    <property type="match status" value="3"/>
</dbReference>
<dbReference type="PANTHER" id="PTHR35008:SF8">
    <property type="entry name" value="ALCOHOL DEHYDROGENASE CYTOCHROME C SUBUNIT"/>
    <property type="match status" value="1"/>
</dbReference>
<dbReference type="InterPro" id="IPR051459">
    <property type="entry name" value="Cytochrome_c-type_DH"/>
</dbReference>
<accession>A0ABS9K1X0</accession>
<feature type="signal peptide" evidence="7">
    <location>
        <begin position="1"/>
        <end position="25"/>
    </location>
</feature>
<feature type="domain" description="Cytochrome c" evidence="8">
    <location>
        <begin position="21"/>
        <end position="117"/>
    </location>
</feature>
<keyword evidence="4" id="KW-0249">Electron transport</keyword>
<keyword evidence="3 6" id="KW-0479">Metal-binding</keyword>
<keyword evidence="2 6" id="KW-0349">Heme</keyword>
<dbReference type="Gene3D" id="1.10.760.10">
    <property type="entry name" value="Cytochrome c-like domain"/>
    <property type="match status" value="3"/>
</dbReference>
<dbReference type="EMBL" id="JAKLTN010000002">
    <property type="protein sequence ID" value="MCG2577157.1"/>
    <property type="molecule type" value="Genomic_DNA"/>
</dbReference>
<dbReference type="InterPro" id="IPR009056">
    <property type="entry name" value="Cyt_c-like_dom"/>
</dbReference>
<dbReference type="InterPro" id="IPR008168">
    <property type="entry name" value="Cyt_C_IC"/>
</dbReference>
<evidence type="ECO:0000256" key="7">
    <source>
        <dbReference type="SAM" id="SignalP"/>
    </source>
</evidence>
<reference evidence="9" key="1">
    <citation type="submission" date="2022-01" db="EMBL/GenBank/DDBJ databases">
        <authorList>
            <person name="Jo J.-H."/>
            <person name="Im W.-T."/>
        </authorList>
    </citation>
    <scope>NUCLEOTIDE SEQUENCE</scope>
    <source>
        <strain evidence="9">XY25</strain>
    </source>
</reference>
<protein>
    <submittedName>
        <fullName evidence="9">C-type cytochrome</fullName>
    </submittedName>
</protein>
<keyword evidence="10" id="KW-1185">Reference proteome</keyword>
<gene>
    <name evidence="9" type="ORF">LZ012_09120</name>
</gene>
<evidence type="ECO:0000256" key="6">
    <source>
        <dbReference type="PROSITE-ProRule" id="PRU00433"/>
    </source>
</evidence>